<reference evidence="2" key="3">
    <citation type="submission" date="2023-05" db="EMBL/GenBank/DDBJ databases">
        <authorList>
            <person name="Smith C.H."/>
        </authorList>
    </citation>
    <scope>NUCLEOTIDE SEQUENCE</scope>
    <source>
        <strain evidence="2">CHS0354</strain>
        <tissue evidence="2">Mantle</tissue>
    </source>
</reference>
<dbReference type="AlphaFoldDB" id="A0AAE0S7X1"/>
<keyword evidence="1" id="KW-1133">Transmembrane helix</keyword>
<organism evidence="2 3">
    <name type="scientific">Potamilus streckersoni</name>
    <dbReference type="NCBI Taxonomy" id="2493646"/>
    <lineage>
        <taxon>Eukaryota</taxon>
        <taxon>Metazoa</taxon>
        <taxon>Spiralia</taxon>
        <taxon>Lophotrochozoa</taxon>
        <taxon>Mollusca</taxon>
        <taxon>Bivalvia</taxon>
        <taxon>Autobranchia</taxon>
        <taxon>Heteroconchia</taxon>
        <taxon>Palaeoheterodonta</taxon>
        <taxon>Unionida</taxon>
        <taxon>Unionoidea</taxon>
        <taxon>Unionidae</taxon>
        <taxon>Ambleminae</taxon>
        <taxon>Lampsilini</taxon>
        <taxon>Potamilus</taxon>
    </lineage>
</organism>
<reference evidence="2" key="1">
    <citation type="journal article" date="2021" name="Genome Biol. Evol.">
        <title>A High-Quality Reference Genome for a Parasitic Bivalve with Doubly Uniparental Inheritance (Bivalvia: Unionida).</title>
        <authorList>
            <person name="Smith C.H."/>
        </authorList>
    </citation>
    <scope>NUCLEOTIDE SEQUENCE</scope>
    <source>
        <strain evidence="2">CHS0354</strain>
    </source>
</reference>
<sequence length="463" mass="52898">MSQTKPLYGPKAFTFLGLTNLFVLFAWSGALVYVEDKTFTTNYFEGDAVYTDNHTTTKFIHCVSVCVKECMPPCPLISFTDGICRCHTSYARINNGQYATNRDRTMYFRIDTNNDGGKETANVTTTANPIISKSSSLGQEESEYSSFTTDIVCTNKPSTADLCKIVPDGEYYIKVFNTFLRATFYTNKQNVFLTLSYWNTFNFKHQLDGSYLIYVKNNMTTNYFLHVNGSSLYVKLSDASSHVNQTYYFLEYQPKGIFRIKVKSLDYYIATSGIVLSLTNDAYGDNRTFIIETDRPIWDVIFRIPIGSPYNIYQAFLYGTKQLMTDSCEVNTDGTCHYSFTRKDGLLRDWWNGCLRLCKVKFSLTQNMTELFFLVFVGLNTSPETWFVETKLQMCNIYPNITDVSLTAAQSGDWYFTVAVTRLKRSIFAAHYDNLANTSSPNRKLTAVVLGNESKKPIKTERM</sequence>
<name>A0AAE0S7X1_9BIVA</name>
<accession>A0AAE0S7X1</accession>
<comment type="caution">
    <text evidence="2">The sequence shown here is derived from an EMBL/GenBank/DDBJ whole genome shotgun (WGS) entry which is preliminary data.</text>
</comment>
<evidence type="ECO:0000313" key="2">
    <source>
        <dbReference type="EMBL" id="KAK3586985.1"/>
    </source>
</evidence>
<evidence type="ECO:0000313" key="3">
    <source>
        <dbReference type="Proteomes" id="UP001195483"/>
    </source>
</evidence>
<protein>
    <submittedName>
        <fullName evidence="2">Uncharacterized protein</fullName>
    </submittedName>
</protein>
<feature type="transmembrane region" description="Helical" evidence="1">
    <location>
        <begin position="12"/>
        <end position="34"/>
    </location>
</feature>
<dbReference type="EMBL" id="JAEAOA010001593">
    <property type="protein sequence ID" value="KAK3586985.1"/>
    <property type="molecule type" value="Genomic_DNA"/>
</dbReference>
<gene>
    <name evidence="2" type="ORF">CHS0354_026701</name>
</gene>
<keyword evidence="1" id="KW-0472">Membrane</keyword>
<evidence type="ECO:0000256" key="1">
    <source>
        <dbReference type="SAM" id="Phobius"/>
    </source>
</evidence>
<reference evidence="2" key="2">
    <citation type="journal article" date="2021" name="Genome Biol. Evol.">
        <title>Developing a high-quality reference genome for a parasitic bivalve with doubly uniparental inheritance (Bivalvia: Unionida).</title>
        <authorList>
            <person name="Smith C.H."/>
        </authorList>
    </citation>
    <scope>NUCLEOTIDE SEQUENCE</scope>
    <source>
        <strain evidence="2">CHS0354</strain>
        <tissue evidence="2">Mantle</tissue>
    </source>
</reference>
<keyword evidence="1" id="KW-0812">Transmembrane</keyword>
<keyword evidence="3" id="KW-1185">Reference proteome</keyword>
<proteinExistence type="predicted"/>
<dbReference type="Proteomes" id="UP001195483">
    <property type="component" value="Unassembled WGS sequence"/>
</dbReference>